<gene>
    <name evidence="5" type="ORF">BN873_350123</name>
</gene>
<keyword evidence="1" id="KW-0805">Transcription regulation</keyword>
<accession>W6M545</accession>
<dbReference type="SMART" id="SM00342">
    <property type="entry name" value="HTH_ARAC"/>
    <property type="match status" value="1"/>
</dbReference>
<dbReference type="GO" id="GO:0043565">
    <property type="term" value="F:sequence-specific DNA binding"/>
    <property type="evidence" value="ECO:0007669"/>
    <property type="project" value="InterPro"/>
</dbReference>
<organism evidence="5 6">
    <name type="scientific">Candidatus Competibacter denitrificans Run_A_D11</name>
    <dbReference type="NCBI Taxonomy" id="1400863"/>
    <lineage>
        <taxon>Bacteria</taxon>
        <taxon>Pseudomonadati</taxon>
        <taxon>Pseudomonadota</taxon>
        <taxon>Gammaproteobacteria</taxon>
        <taxon>Candidatus Competibacteraceae</taxon>
        <taxon>Candidatus Competibacter</taxon>
    </lineage>
</organism>
<evidence type="ECO:0000256" key="3">
    <source>
        <dbReference type="ARBA" id="ARBA00023163"/>
    </source>
</evidence>
<keyword evidence="3" id="KW-0804">Transcription</keyword>
<dbReference type="STRING" id="1400863.BN873_350123"/>
<comment type="caution">
    <text evidence="5">The sequence shown here is derived from an EMBL/GenBank/DDBJ whole genome shotgun (WGS) entry which is preliminary data.</text>
</comment>
<evidence type="ECO:0000256" key="1">
    <source>
        <dbReference type="ARBA" id="ARBA00023015"/>
    </source>
</evidence>
<dbReference type="InterPro" id="IPR018060">
    <property type="entry name" value="HTH_AraC"/>
</dbReference>
<dbReference type="Pfam" id="PF12833">
    <property type="entry name" value="HTH_18"/>
    <property type="match status" value="1"/>
</dbReference>
<dbReference type="AlphaFoldDB" id="W6M545"/>
<reference evidence="5" key="2">
    <citation type="submission" date="2014-03" db="EMBL/GenBank/DDBJ databases">
        <title>Candidatus Competibacter-lineage genomes retrieved from metagenomes reveal functional metabolic diversity.</title>
        <authorList>
            <person name="McIlroy S.J."/>
            <person name="Albertsen M."/>
            <person name="Andresen E.K."/>
            <person name="Saunders A.M."/>
            <person name="Kristiansen R."/>
            <person name="Stokholm-Bjerregaard M."/>
            <person name="Nielsen K.L."/>
            <person name="Nielsen P.H."/>
        </authorList>
    </citation>
    <scope>NUCLEOTIDE SEQUENCE</scope>
    <source>
        <strain evidence="5">Run_A_D11</strain>
    </source>
</reference>
<sequence length="309" mass="35618">MIPHQTKQRMPELEISDKQTGAIRYLEHGCPHWRIRWHYHDEYELHLIVASSGKMFIGDYIGLFQPGCLVLTGPRLPHNWVTNVIDNTHYALRDRVVHFDHDVIVGAVALFPELSMLLPLLDRARYGIEFLHHADAAEKYMMQIKESDGVARVGYFCELLDLLAHSPHQQVLSTTQINLPINSEFQRKIDLVIQFVMGHYEQKIALAQIARLVGMSEGHFSRFFHRATGSSFNEFVNRVRIARACDLLSRTDRPITLIAGEIGFNNIANFNRRFTQHKQMTPSKYRQQARERYSAVSTPPLLLEGVHPN</sequence>
<dbReference type="PANTHER" id="PTHR43280">
    <property type="entry name" value="ARAC-FAMILY TRANSCRIPTIONAL REGULATOR"/>
    <property type="match status" value="1"/>
</dbReference>
<dbReference type="PANTHER" id="PTHR43280:SF27">
    <property type="entry name" value="TRANSCRIPTIONAL REGULATOR MTLR"/>
    <property type="match status" value="1"/>
</dbReference>
<dbReference type="SUPFAM" id="SSF46689">
    <property type="entry name" value="Homeodomain-like"/>
    <property type="match status" value="2"/>
</dbReference>
<keyword evidence="6" id="KW-1185">Reference proteome</keyword>
<feature type="domain" description="HTH araC/xylS-type" evidence="4">
    <location>
        <begin position="190"/>
        <end position="288"/>
    </location>
</feature>
<dbReference type="Gene3D" id="1.10.10.60">
    <property type="entry name" value="Homeodomain-like"/>
    <property type="match status" value="2"/>
</dbReference>
<dbReference type="EMBL" id="CBTJ020000042">
    <property type="protein sequence ID" value="CDI02867.1"/>
    <property type="molecule type" value="Genomic_DNA"/>
</dbReference>
<evidence type="ECO:0000313" key="5">
    <source>
        <dbReference type="EMBL" id="CDI02867.1"/>
    </source>
</evidence>
<dbReference type="InterPro" id="IPR009057">
    <property type="entry name" value="Homeodomain-like_sf"/>
</dbReference>
<reference evidence="5" key="1">
    <citation type="submission" date="2013-07" db="EMBL/GenBank/DDBJ databases">
        <authorList>
            <person name="McIlroy S."/>
        </authorList>
    </citation>
    <scope>NUCLEOTIDE SEQUENCE [LARGE SCALE GENOMIC DNA]</scope>
    <source>
        <strain evidence="5">Run_A_D11</strain>
    </source>
</reference>
<dbReference type="GO" id="GO:0003700">
    <property type="term" value="F:DNA-binding transcription factor activity"/>
    <property type="evidence" value="ECO:0007669"/>
    <property type="project" value="InterPro"/>
</dbReference>
<protein>
    <submittedName>
        <fullName evidence="5">AraC-type DNA-binding domain-containing protein</fullName>
    </submittedName>
</protein>
<proteinExistence type="predicted"/>
<dbReference type="CDD" id="cd06976">
    <property type="entry name" value="cupin_MtlR-like_N"/>
    <property type="match status" value="1"/>
</dbReference>
<dbReference type="SUPFAM" id="SSF51215">
    <property type="entry name" value="Regulatory protein AraC"/>
    <property type="match status" value="1"/>
</dbReference>
<dbReference type="RefSeq" id="WP_048673414.1">
    <property type="nucleotide sequence ID" value="NZ_CBTJ020000042.1"/>
</dbReference>
<dbReference type="PROSITE" id="PS01124">
    <property type="entry name" value="HTH_ARAC_FAMILY_2"/>
    <property type="match status" value="1"/>
</dbReference>
<evidence type="ECO:0000259" key="4">
    <source>
        <dbReference type="PROSITE" id="PS01124"/>
    </source>
</evidence>
<name>W6M545_9GAMM</name>
<dbReference type="Proteomes" id="UP000035760">
    <property type="component" value="Unassembled WGS sequence"/>
</dbReference>
<dbReference type="InterPro" id="IPR037923">
    <property type="entry name" value="HTH-like"/>
</dbReference>
<evidence type="ECO:0000313" key="6">
    <source>
        <dbReference type="Proteomes" id="UP000035760"/>
    </source>
</evidence>
<keyword evidence="2 5" id="KW-0238">DNA-binding</keyword>
<evidence type="ECO:0000256" key="2">
    <source>
        <dbReference type="ARBA" id="ARBA00023125"/>
    </source>
</evidence>